<dbReference type="PANTHER" id="PTHR21310:SF37">
    <property type="entry name" value="AMINOGLYCOSIDE PHOSPHOTRANSFERASE DOMAIN-CONTAINING PROTEIN"/>
    <property type="match status" value="1"/>
</dbReference>
<evidence type="ECO:0008006" key="4">
    <source>
        <dbReference type="Google" id="ProtNLM"/>
    </source>
</evidence>
<dbReference type="OrthoDB" id="3645574at2759"/>
<dbReference type="AlphaFoldDB" id="A0A9P4J1I7"/>
<evidence type="ECO:0000313" key="2">
    <source>
        <dbReference type="EMBL" id="KAF2150709.1"/>
    </source>
</evidence>
<proteinExistence type="predicted"/>
<dbReference type="Proteomes" id="UP000799439">
    <property type="component" value="Unassembled WGS sequence"/>
</dbReference>
<comment type="caution">
    <text evidence="2">The sequence shown here is derived from an EMBL/GenBank/DDBJ whole genome shotgun (WGS) entry which is preliminary data.</text>
</comment>
<organism evidence="2 3">
    <name type="scientific">Myriangium duriaei CBS 260.36</name>
    <dbReference type="NCBI Taxonomy" id="1168546"/>
    <lineage>
        <taxon>Eukaryota</taxon>
        <taxon>Fungi</taxon>
        <taxon>Dikarya</taxon>
        <taxon>Ascomycota</taxon>
        <taxon>Pezizomycotina</taxon>
        <taxon>Dothideomycetes</taxon>
        <taxon>Dothideomycetidae</taxon>
        <taxon>Myriangiales</taxon>
        <taxon>Myriangiaceae</taxon>
        <taxon>Myriangium</taxon>
    </lineage>
</organism>
<name>A0A9P4J1I7_9PEZI</name>
<dbReference type="EMBL" id="ML996089">
    <property type="protein sequence ID" value="KAF2150709.1"/>
    <property type="molecule type" value="Genomic_DNA"/>
</dbReference>
<keyword evidence="3" id="KW-1185">Reference proteome</keyword>
<protein>
    <recommendedName>
        <fullName evidence="4">Aminoglycoside phosphotransferase domain-containing protein</fullName>
    </recommendedName>
</protein>
<gene>
    <name evidence="2" type="ORF">K461DRAFT_314663</name>
</gene>
<dbReference type="InterPro" id="IPR051678">
    <property type="entry name" value="AGP_Transferase"/>
</dbReference>
<feature type="region of interest" description="Disordered" evidence="1">
    <location>
        <begin position="551"/>
        <end position="586"/>
    </location>
</feature>
<accession>A0A9P4J1I7</accession>
<evidence type="ECO:0000256" key="1">
    <source>
        <dbReference type="SAM" id="MobiDB-lite"/>
    </source>
</evidence>
<dbReference type="SUPFAM" id="SSF56112">
    <property type="entry name" value="Protein kinase-like (PK-like)"/>
    <property type="match status" value="1"/>
</dbReference>
<dbReference type="PANTHER" id="PTHR21310">
    <property type="entry name" value="AMINOGLYCOSIDE PHOSPHOTRANSFERASE-RELATED-RELATED"/>
    <property type="match status" value="1"/>
</dbReference>
<dbReference type="InterPro" id="IPR011009">
    <property type="entry name" value="Kinase-like_dom_sf"/>
</dbReference>
<sequence length="586" mass="67535">MSCQGNTRARGESVSLSEALNRDTDMIHRLTYFEKRKEFFYFMYQRLPEIKDLVSWHLKIPQSAFTLGRIKEWIHGSFNLCIPIHVTDHHSTLPSKLYLRLPLPYRVGEEHFPGNANEKLRCEAATYIWLQRTTDIPIPHLLAFGFPGTLSFTAIKNEPLHHRLLWYFRYAVTWLFGSILPPYFSHRRRWLFDVGYLIIEHVDQGKMLSESWKEHRSDPDKRENLFRGLSRIMLSLAKCPLPRIGSWTMDDQGLITLTNRPLAKNYHMRENARIPTNIPRALTYTSTLPYYMDLLHVLDNCLRHQPNSIHNEYDGKWQMAALAGMRTVLPLFTNRELRDGPFVLTLTDLHQSNIFVDDEWNITKLIDLEWACSRPIEMLCPPLWLTDQGPDEIINDDPDELYPAMHREFVDVLRQEEIARYNSAECADLMTSNLKSGAFWYLNALLYDLSTMVAMFSVGLSPTLTWEDPEGDKHFDDTASLFWDRQSIKFLGDKIKEQEAYNERLRQIFADAAVKKAAEEGPSESTADHLPTASHSSIGALTAENAAVEADATSVPVVEETKQVKGQTISDHEDMVEGGQTENEEA</sequence>
<reference evidence="2" key="1">
    <citation type="journal article" date="2020" name="Stud. Mycol.">
        <title>101 Dothideomycetes genomes: a test case for predicting lifestyles and emergence of pathogens.</title>
        <authorList>
            <person name="Haridas S."/>
            <person name="Albert R."/>
            <person name="Binder M."/>
            <person name="Bloem J."/>
            <person name="Labutti K."/>
            <person name="Salamov A."/>
            <person name="Andreopoulos B."/>
            <person name="Baker S."/>
            <person name="Barry K."/>
            <person name="Bills G."/>
            <person name="Bluhm B."/>
            <person name="Cannon C."/>
            <person name="Castanera R."/>
            <person name="Culley D."/>
            <person name="Daum C."/>
            <person name="Ezra D."/>
            <person name="Gonzalez J."/>
            <person name="Henrissat B."/>
            <person name="Kuo A."/>
            <person name="Liang C."/>
            <person name="Lipzen A."/>
            <person name="Lutzoni F."/>
            <person name="Magnuson J."/>
            <person name="Mondo S."/>
            <person name="Nolan M."/>
            <person name="Ohm R."/>
            <person name="Pangilinan J."/>
            <person name="Park H.-J."/>
            <person name="Ramirez L."/>
            <person name="Alfaro M."/>
            <person name="Sun H."/>
            <person name="Tritt A."/>
            <person name="Yoshinaga Y."/>
            <person name="Zwiers L.-H."/>
            <person name="Turgeon B."/>
            <person name="Goodwin S."/>
            <person name="Spatafora J."/>
            <person name="Crous P."/>
            <person name="Grigoriev I."/>
        </authorList>
    </citation>
    <scope>NUCLEOTIDE SEQUENCE</scope>
    <source>
        <strain evidence="2">CBS 260.36</strain>
    </source>
</reference>
<evidence type="ECO:0000313" key="3">
    <source>
        <dbReference type="Proteomes" id="UP000799439"/>
    </source>
</evidence>